<keyword evidence="3" id="KW-1185">Reference proteome</keyword>
<dbReference type="Proteomes" id="UP000017840">
    <property type="component" value="Unassembled WGS sequence"/>
</dbReference>
<protein>
    <recommendedName>
        <fullName evidence="4">ParB/Sulfiredoxin domain-containing protein</fullName>
    </recommendedName>
</protein>
<dbReference type="RefSeq" id="WP_023395531.1">
    <property type="nucleotide sequence ID" value="NZ_ASGZ01000060.1"/>
</dbReference>
<name>V4IW23_9EURY</name>
<dbReference type="EMBL" id="ASGZ01000060">
    <property type="protein sequence ID" value="ESP87362.1"/>
    <property type="molecule type" value="Genomic_DNA"/>
</dbReference>
<reference evidence="2 3" key="1">
    <citation type="journal article" date="2013" name="Genome Announc.">
        <title>Draft Genome Sequence of 'Candidatus Halobonum tyrrellensis' Strain G22, Isolated from the Hypersaline Waters of Lake Tyrrell, Australia.</title>
        <authorList>
            <person name="Ugalde J.A."/>
            <person name="Narasingarao P."/>
            <person name="Kuo S."/>
            <person name="Podell S."/>
            <person name="Allen E.E."/>
        </authorList>
    </citation>
    <scope>NUCLEOTIDE SEQUENCE [LARGE SCALE GENOMIC DNA]</scope>
    <source>
        <strain evidence="2 3">G22</strain>
    </source>
</reference>
<dbReference type="AlphaFoldDB" id="V4IW23"/>
<gene>
    <name evidence="2" type="ORF">K933_14788</name>
</gene>
<sequence length="299" mass="33271">MALTGTAATALDLPVVGSLAGPAFRAAVLDTPVAGAYWRVAPAVHRHLRYASSDYVDPPVDPFGLVRVDPTRITRFTGREFPVWSGRWSDIGRIMDGDWDRRDRPPVDPSYEGPEPSVYLGDRFEDAPVYQCLEAHFDDGVPWEETEFVREVAARARDDGTSGSVWQHCSTVDEINAHCRKLDRLYEDMRGRGCVSMRELNARGEKRLTLRQVMENEILVDIGRDGHPLFVTGRHRLSIAKLLGVDYVPVAVAVRHAQWVADRDRSRGSDTGSSARCDGESRPGLRSDDAPGEPFSVAW</sequence>
<dbReference type="eggNOG" id="arCOG10332">
    <property type="taxonomic scope" value="Archaea"/>
</dbReference>
<feature type="region of interest" description="Disordered" evidence="1">
    <location>
        <begin position="262"/>
        <end position="299"/>
    </location>
</feature>
<dbReference type="OrthoDB" id="197906at2157"/>
<feature type="compositionally biased region" description="Basic and acidic residues" evidence="1">
    <location>
        <begin position="277"/>
        <end position="289"/>
    </location>
</feature>
<organism evidence="2 3">
    <name type="scientific">Candidatus Halobonum tyrrellensis G22</name>
    <dbReference type="NCBI Taxonomy" id="1324957"/>
    <lineage>
        <taxon>Archaea</taxon>
        <taxon>Methanobacteriati</taxon>
        <taxon>Methanobacteriota</taxon>
        <taxon>Stenosarchaea group</taxon>
        <taxon>Halobacteria</taxon>
        <taxon>Halobacteriales</taxon>
        <taxon>Haloferacaceae</taxon>
        <taxon>Candidatus Halobonum</taxon>
    </lineage>
</organism>
<evidence type="ECO:0000256" key="1">
    <source>
        <dbReference type="SAM" id="MobiDB-lite"/>
    </source>
</evidence>
<evidence type="ECO:0000313" key="3">
    <source>
        <dbReference type="Proteomes" id="UP000017840"/>
    </source>
</evidence>
<proteinExistence type="predicted"/>
<accession>V4IW23</accession>
<evidence type="ECO:0000313" key="2">
    <source>
        <dbReference type="EMBL" id="ESP87362.1"/>
    </source>
</evidence>
<dbReference type="STRING" id="1324957.K933_14788"/>
<comment type="caution">
    <text evidence="2">The sequence shown here is derived from an EMBL/GenBank/DDBJ whole genome shotgun (WGS) entry which is preliminary data.</text>
</comment>
<evidence type="ECO:0008006" key="4">
    <source>
        <dbReference type="Google" id="ProtNLM"/>
    </source>
</evidence>